<reference evidence="3 4" key="1">
    <citation type="journal article" date="2021" name="Nat. Plants">
        <title>The Taxus genome provides insights into paclitaxel biosynthesis.</title>
        <authorList>
            <person name="Xiong X."/>
            <person name="Gou J."/>
            <person name="Liao Q."/>
            <person name="Li Y."/>
            <person name="Zhou Q."/>
            <person name="Bi G."/>
            <person name="Li C."/>
            <person name="Du R."/>
            <person name="Wang X."/>
            <person name="Sun T."/>
            <person name="Guo L."/>
            <person name="Liang H."/>
            <person name="Lu P."/>
            <person name="Wu Y."/>
            <person name="Zhang Z."/>
            <person name="Ro D.K."/>
            <person name="Shang Y."/>
            <person name="Huang S."/>
            <person name="Yan J."/>
        </authorList>
    </citation>
    <scope>NUCLEOTIDE SEQUENCE [LARGE SCALE GENOMIC DNA]</scope>
    <source>
        <strain evidence="3">Ta-2019</strain>
    </source>
</reference>
<sequence length="120" mass="13814">MGNKAFLVGCNYLGMAELKGCVNNVKRMYRCLIRHFGFEQQNIIVLIDTKETEIFTEIKGEPTKANIRRALKTLLDTTHPEDVLFFHYRGHDTRLPTEIGDQDDIGYDECFVPSDMNLIT</sequence>
<dbReference type="Gene3D" id="3.40.50.12660">
    <property type="match status" value="1"/>
</dbReference>
<evidence type="ECO:0000313" key="3">
    <source>
        <dbReference type="EMBL" id="KAH9327170.1"/>
    </source>
</evidence>
<dbReference type="InterPro" id="IPR050452">
    <property type="entry name" value="Metacaspase"/>
</dbReference>
<dbReference type="InterPro" id="IPR011600">
    <property type="entry name" value="Pept_C14_caspase"/>
</dbReference>
<feature type="domain" description="Peptidase C14 caspase" evidence="2">
    <location>
        <begin position="4"/>
        <end position="116"/>
    </location>
</feature>
<dbReference type="PANTHER" id="PTHR48104">
    <property type="entry name" value="METACASPASE-4"/>
    <property type="match status" value="1"/>
</dbReference>
<evidence type="ECO:0000256" key="1">
    <source>
        <dbReference type="ARBA" id="ARBA00009005"/>
    </source>
</evidence>
<dbReference type="Proteomes" id="UP000824469">
    <property type="component" value="Unassembled WGS sequence"/>
</dbReference>
<organism evidence="3 4">
    <name type="scientific">Taxus chinensis</name>
    <name type="common">Chinese yew</name>
    <name type="synonym">Taxus wallichiana var. chinensis</name>
    <dbReference type="NCBI Taxonomy" id="29808"/>
    <lineage>
        <taxon>Eukaryota</taxon>
        <taxon>Viridiplantae</taxon>
        <taxon>Streptophyta</taxon>
        <taxon>Embryophyta</taxon>
        <taxon>Tracheophyta</taxon>
        <taxon>Spermatophyta</taxon>
        <taxon>Pinopsida</taxon>
        <taxon>Pinidae</taxon>
        <taxon>Conifers II</taxon>
        <taxon>Cupressales</taxon>
        <taxon>Taxaceae</taxon>
        <taxon>Taxus</taxon>
    </lineage>
</organism>
<evidence type="ECO:0000313" key="4">
    <source>
        <dbReference type="Proteomes" id="UP000824469"/>
    </source>
</evidence>
<accession>A0AA38LLS5</accession>
<dbReference type="PANTHER" id="PTHR48104:SF30">
    <property type="entry name" value="METACASPASE-1"/>
    <property type="match status" value="1"/>
</dbReference>
<protein>
    <recommendedName>
        <fullName evidence="2">Peptidase C14 caspase domain-containing protein</fullName>
    </recommendedName>
</protein>
<name>A0AA38LLS5_TAXCH</name>
<dbReference type="Pfam" id="PF00656">
    <property type="entry name" value="Peptidase_C14"/>
    <property type="match status" value="1"/>
</dbReference>
<dbReference type="AlphaFoldDB" id="A0AA38LLS5"/>
<comment type="caution">
    <text evidence="3">The sequence shown here is derived from an EMBL/GenBank/DDBJ whole genome shotgun (WGS) entry which is preliminary data.</text>
</comment>
<comment type="similarity">
    <text evidence="1">Belongs to the peptidase C14B family.</text>
</comment>
<dbReference type="GO" id="GO:0004197">
    <property type="term" value="F:cysteine-type endopeptidase activity"/>
    <property type="evidence" value="ECO:0007669"/>
    <property type="project" value="InterPro"/>
</dbReference>
<dbReference type="EMBL" id="JAHRHJ020000002">
    <property type="protein sequence ID" value="KAH9327170.1"/>
    <property type="molecule type" value="Genomic_DNA"/>
</dbReference>
<feature type="non-terminal residue" evidence="3">
    <location>
        <position position="120"/>
    </location>
</feature>
<evidence type="ECO:0000259" key="2">
    <source>
        <dbReference type="Pfam" id="PF00656"/>
    </source>
</evidence>
<gene>
    <name evidence="3" type="ORF">KI387_007348</name>
</gene>
<proteinExistence type="inferred from homology"/>
<keyword evidence="4" id="KW-1185">Reference proteome</keyword>
<dbReference type="GO" id="GO:0005737">
    <property type="term" value="C:cytoplasm"/>
    <property type="evidence" value="ECO:0007669"/>
    <property type="project" value="TreeGrafter"/>
</dbReference>
<dbReference type="OMA" id="WIVKESM"/>
<dbReference type="GO" id="GO:0006508">
    <property type="term" value="P:proteolysis"/>
    <property type="evidence" value="ECO:0007669"/>
    <property type="project" value="InterPro"/>
</dbReference>